<dbReference type="Proteomes" id="UP001181086">
    <property type="component" value="Unassembled WGS sequence"/>
</dbReference>
<name>A0AAE4LR05_9BACT</name>
<keyword evidence="1" id="KW-0812">Transmembrane</keyword>
<proteinExistence type="predicted"/>
<evidence type="ECO:0000256" key="1">
    <source>
        <dbReference type="SAM" id="Phobius"/>
    </source>
</evidence>
<accession>A0AAE4LR05</accession>
<evidence type="ECO:0000313" key="3">
    <source>
        <dbReference type="EMBL" id="MDU0271668.1"/>
    </source>
</evidence>
<feature type="transmembrane region" description="Helical" evidence="1">
    <location>
        <begin position="26"/>
        <end position="44"/>
    </location>
</feature>
<keyword evidence="1" id="KW-0472">Membrane</keyword>
<evidence type="ECO:0000313" key="4">
    <source>
        <dbReference type="Proteomes" id="UP001181086"/>
    </source>
</evidence>
<protein>
    <submittedName>
        <fullName evidence="2">Uncharacterized protein</fullName>
    </submittedName>
</protein>
<evidence type="ECO:0000313" key="2">
    <source>
        <dbReference type="EMBL" id="MDU0269217.1"/>
    </source>
</evidence>
<dbReference type="EMBL" id="JAWDEV010000001">
    <property type="protein sequence ID" value="MDU0269217.1"/>
    <property type="molecule type" value="Genomic_DNA"/>
</dbReference>
<gene>
    <name evidence="2" type="ORF">RVH45_04745</name>
    <name evidence="3" type="ORF">RVH45_17580</name>
</gene>
<keyword evidence="1" id="KW-1133">Transmembrane helix</keyword>
<sequence>MTRKRTSSASNLSKRRKQKSSQSSKLWVALIAICIIGCFGYLIYKLAQSPDYTFSRTDLDKYIEVTHRENLLGDGASIYVDMSDGMNSAYAEPLGRNILQAVINKMAANDVIRFFELAEGNIDPINMSHTQLYNYMMNSVNYKKQRAPIEKTLERIILNNQPALLMTDFEEYNGGLIQKAAYAKKYFIDWLAKGYNITFYKWDFTEKEKSKHMFLAVFDDNANRLNSLIQNAAVGAAPQIRTFVLGSRDFAYPTASQYLSLKQGGNYHNSKGLDIVTNVLEDGGVEAYISYAKPLATAEGAPGKFAPLNKLIGSFSEYYPIGVSWTNALTNSRQMAEAGIAEADAYKHLLSHLYIDFDAQSGFSVDEVEVRVFNMQKTMEQIASVLKDSISTEMTKSLGEIRNPEVNEFLIASMNKVSTDMGEWSEINIDFAPQFNGNFPGNMKSSDLLRANIVISKASPRLEGIDDFFGWEGNPSLANSIRETLTAKQCNPEGRILFSYYLKTISE</sequence>
<dbReference type="RefSeq" id="WP_315977591.1">
    <property type="nucleotide sequence ID" value="NZ_JAWDEV010000001.1"/>
</dbReference>
<comment type="caution">
    <text evidence="2">The sequence shown here is derived from an EMBL/GenBank/DDBJ whole genome shotgun (WGS) entry which is preliminary data.</text>
</comment>
<organism evidence="2 4">
    <name type="scientific">Phocaeicola dorei</name>
    <dbReference type="NCBI Taxonomy" id="357276"/>
    <lineage>
        <taxon>Bacteria</taxon>
        <taxon>Pseudomonadati</taxon>
        <taxon>Bacteroidota</taxon>
        <taxon>Bacteroidia</taxon>
        <taxon>Bacteroidales</taxon>
        <taxon>Bacteroidaceae</taxon>
        <taxon>Phocaeicola</taxon>
    </lineage>
</organism>
<reference evidence="2" key="1">
    <citation type="submission" date="2023-10" db="EMBL/GenBank/DDBJ databases">
        <title>Genome of Potential pathogenic bacteria in Crohn's disease.</title>
        <authorList>
            <person name="Rodriguez-Palacios A."/>
        </authorList>
    </citation>
    <scope>NUCLEOTIDE SEQUENCE</scope>
    <source>
        <strain evidence="2">CavFT-hAR62</strain>
    </source>
</reference>
<dbReference type="AlphaFoldDB" id="A0AAE4LR05"/>
<dbReference type="EMBL" id="JAWDEV010000011">
    <property type="protein sequence ID" value="MDU0271668.1"/>
    <property type="molecule type" value="Genomic_DNA"/>
</dbReference>